<keyword evidence="1" id="KW-0472">Membrane</keyword>
<accession>A0A0U3Q8Q9</accession>
<gene>
    <name evidence="2" type="ORF">AU252_19850</name>
</gene>
<evidence type="ECO:0000313" key="3">
    <source>
        <dbReference type="Proteomes" id="UP000065151"/>
    </source>
</evidence>
<protein>
    <submittedName>
        <fullName evidence="2">Uncharacterized protein</fullName>
    </submittedName>
</protein>
<dbReference type="KEGG" id="psul:AU252_19850"/>
<reference evidence="2 3" key="1">
    <citation type="submission" date="2015-12" db="EMBL/GenBank/DDBJ databases">
        <authorList>
            <person name="Shamseldin A."/>
            <person name="Moawad H."/>
            <person name="Abd El-Rahim W.M."/>
            <person name="Sadowsky M.J."/>
        </authorList>
    </citation>
    <scope>NUCLEOTIDE SEQUENCE [LARGE SCALE GENOMIC DNA]</scope>
    <source>
        <strain evidence="2 3">Ar51</strain>
    </source>
</reference>
<keyword evidence="1" id="KW-1133">Transmembrane helix</keyword>
<feature type="transmembrane region" description="Helical" evidence="1">
    <location>
        <begin position="41"/>
        <end position="59"/>
    </location>
</feature>
<evidence type="ECO:0000256" key="1">
    <source>
        <dbReference type="SAM" id="Phobius"/>
    </source>
</evidence>
<dbReference type="Proteomes" id="UP000065151">
    <property type="component" value="Chromosome"/>
</dbReference>
<sequence>MKAPSVRVGRNRRRTFLYLPLLVLGALAVLAAVATFPIINSGYLAGVTFLITGAAGFVFETGQDND</sequence>
<dbReference type="AlphaFoldDB" id="A0A0U3Q8Q9"/>
<organism evidence="2">
    <name type="scientific">Pseudarthrobacter sulfonivorans</name>
    <dbReference type="NCBI Taxonomy" id="121292"/>
    <lineage>
        <taxon>Bacteria</taxon>
        <taxon>Bacillati</taxon>
        <taxon>Actinomycetota</taxon>
        <taxon>Actinomycetes</taxon>
        <taxon>Micrococcales</taxon>
        <taxon>Micrococcaceae</taxon>
        <taxon>Pseudarthrobacter</taxon>
    </lineage>
</organism>
<dbReference type="RefSeq" id="WP_058932187.1">
    <property type="nucleotide sequence ID" value="NZ_CP013747.1"/>
</dbReference>
<dbReference type="EMBL" id="CP013747">
    <property type="protein sequence ID" value="ALV43134.1"/>
    <property type="molecule type" value="Genomic_DNA"/>
</dbReference>
<evidence type="ECO:0000313" key="2">
    <source>
        <dbReference type="EMBL" id="ALV43134.1"/>
    </source>
</evidence>
<proteinExistence type="predicted"/>
<name>A0A0U3Q8Q9_9MICC</name>
<dbReference type="STRING" id="121292.AU252_19850"/>
<keyword evidence="1" id="KW-0812">Transmembrane</keyword>